<feature type="transmembrane region" description="Helical" evidence="1">
    <location>
        <begin position="25"/>
        <end position="49"/>
    </location>
</feature>
<protein>
    <submittedName>
        <fullName evidence="2">Uncharacterized protein</fullName>
    </submittedName>
</protein>
<evidence type="ECO:0000256" key="1">
    <source>
        <dbReference type="SAM" id="Phobius"/>
    </source>
</evidence>
<reference evidence="2 3" key="1">
    <citation type="submission" date="2016-08" db="EMBL/GenBank/DDBJ databases">
        <authorList>
            <person name="Seilhamer J.J."/>
        </authorList>
    </citation>
    <scope>NUCLEOTIDE SEQUENCE [LARGE SCALE GENOMIC DNA]</scope>
    <source>
        <strain evidence="2 3">P1-7</strain>
    </source>
</reference>
<keyword evidence="1" id="KW-0812">Transmembrane</keyword>
<name>A0A1C3WC65_9HYPH</name>
<dbReference type="AlphaFoldDB" id="A0A1C3WC65"/>
<keyword evidence="1" id="KW-1133">Transmembrane helix</keyword>
<dbReference type="Proteomes" id="UP000199205">
    <property type="component" value="Unassembled WGS sequence"/>
</dbReference>
<dbReference type="EMBL" id="FMAF01000010">
    <property type="protein sequence ID" value="SCB37600.1"/>
    <property type="molecule type" value="Genomic_DNA"/>
</dbReference>
<proteinExistence type="predicted"/>
<organism evidence="2 3">
    <name type="scientific">Rhizobium lusitanum</name>
    <dbReference type="NCBI Taxonomy" id="293958"/>
    <lineage>
        <taxon>Bacteria</taxon>
        <taxon>Pseudomonadati</taxon>
        <taxon>Pseudomonadota</taxon>
        <taxon>Alphaproteobacteria</taxon>
        <taxon>Hyphomicrobiales</taxon>
        <taxon>Rhizobiaceae</taxon>
        <taxon>Rhizobium/Agrobacterium group</taxon>
        <taxon>Rhizobium</taxon>
    </lineage>
</organism>
<gene>
    <name evidence="2" type="ORF">GA0061101_11040</name>
</gene>
<sequence length="283" mass="31123">MRFSLACFIATAVVAALQWLPFTGIFLMFLMAPLWSVVLINAGFLAMIFEATMGMVPRWAMVIPVVYFGGYYAEAVLQHLEVSREIATLESNPADRLKFDANDAVINVDLLGDEIGHDLIAFYHVPAVIRGGIGQDGLADVYRLKPECKLAWEGNSSTPSPNGFLRRSLNFDPCIAKHREVYSGPIVNIKSAEYGEKVTDTVEADRIVLTSPDRNQVTIDNGWYSPLSWFPMPIIGCGLNDEPPAWKCVAHFNRDRIPVLTPIDGVSGPAAAVARVLGLERKA</sequence>
<accession>A0A1C3WC65</accession>
<keyword evidence="1" id="KW-0472">Membrane</keyword>
<evidence type="ECO:0000313" key="3">
    <source>
        <dbReference type="Proteomes" id="UP000199205"/>
    </source>
</evidence>
<dbReference type="RefSeq" id="WP_092574653.1">
    <property type="nucleotide sequence ID" value="NZ_FMAF01000010.1"/>
</dbReference>
<evidence type="ECO:0000313" key="2">
    <source>
        <dbReference type="EMBL" id="SCB37600.1"/>
    </source>
</evidence>
<feature type="transmembrane region" description="Helical" evidence="1">
    <location>
        <begin position="56"/>
        <end position="73"/>
    </location>
</feature>
<dbReference type="OrthoDB" id="7431989at2"/>